<reference evidence="2" key="1">
    <citation type="submission" date="2018-05" db="EMBL/GenBank/DDBJ databases">
        <authorList>
            <person name="Lanie J.A."/>
            <person name="Ng W.-L."/>
            <person name="Kazmierczak K.M."/>
            <person name="Andrzejewski T.M."/>
            <person name="Davidsen T.M."/>
            <person name="Wayne K.J."/>
            <person name="Tettelin H."/>
            <person name="Glass J.I."/>
            <person name="Rusch D."/>
            <person name="Podicherti R."/>
            <person name="Tsui H.-C.T."/>
            <person name="Winkler M.E."/>
        </authorList>
    </citation>
    <scope>NUCLEOTIDE SEQUENCE</scope>
</reference>
<accession>A0A382U015</accession>
<name>A0A382U015_9ZZZZ</name>
<evidence type="ECO:0000256" key="1">
    <source>
        <dbReference type="SAM" id="MobiDB-lite"/>
    </source>
</evidence>
<feature type="compositionally biased region" description="Basic and acidic residues" evidence="1">
    <location>
        <begin position="9"/>
        <end position="19"/>
    </location>
</feature>
<dbReference type="GO" id="GO:0005737">
    <property type="term" value="C:cytoplasm"/>
    <property type="evidence" value="ECO:0007669"/>
    <property type="project" value="TreeGrafter"/>
</dbReference>
<dbReference type="InterPro" id="IPR013078">
    <property type="entry name" value="His_Pase_superF_clade-1"/>
</dbReference>
<dbReference type="GO" id="GO:0016791">
    <property type="term" value="F:phosphatase activity"/>
    <property type="evidence" value="ECO:0007669"/>
    <property type="project" value="TreeGrafter"/>
</dbReference>
<dbReference type="InterPro" id="IPR050275">
    <property type="entry name" value="PGM_Phosphatase"/>
</dbReference>
<dbReference type="Pfam" id="PF00300">
    <property type="entry name" value="His_Phos_1"/>
    <property type="match status" value="1"/>
</dbReference>
<sequence length="179" mass="19409">VELIIVRHALPESEKRDDGPADPPLSPLGLQQAEATADLLATEGVDHVVTSTMQRAIQTGQPLADRLGLTPEHLGDLKESDYRRNSYTPVEEMGADHEVIREFLNDPLSMFADGYEAFRDRVTVALDAVVADNRGRTVAVFCHAMVVGVYLQTLLGLNDPFAVMADYCGITRVAASSTG</sequence>
<evidence type="ECO:0000313" key="2">
    <source>
        <dbReference type="EMBL" id="SVD27302.1"/>
    </source>
</evidence>
<proteinExistence type="predicted"/>
<dbReference type="PANTHER" id="PTHR48100">
    <property type="entry name" value="BROAD-SPECIFICITY PHOSPHATASE YOR283W-RELATED"/>
    <property type="match status" value="1"/>
</dbReference>
<dbReference type="EMBL" id="UINC01140262">
    <property type="protein sequence ID" value="SVD27302.1"/>
    <property type="molecule type" value="Genomic_DNA"/>
</dbReference>
<gene>
    <name evidence="2" type="ORF">METZ01_LOCUS380156</name>
</gene>
<feature type="non-terminal residue" evidence="2">
    <location>
        <position position="1"/>
    </location>
</feature>
<organism evidence="2">
    <name type="scientific">marine metagenome</name>
    <dbReference type="NCBI Taxonomy" id="408172"/>
    <lineage>
        <taxon>unclassified sequences</taxon>
        <taxon>metagenomes</taxon>
        <taxon>ecological metagenomes</taxon>
    </lineage>
</organism>
<evidence type="ECO:0008006" key="3">
    <source>
        <dbReference type="Google" id="ProtNLM"/>
    </source>
</evidence>
<dbReference type="SMART" id="SM00855">
    <property type="entry name" value="PGAM"/>
    <property type="match status" value="1"/>
</dbReference>
<dbReference type="PANTHER" id="PTHR48100:SF1">
    <property type="entry name" value="HISTIDINE PHOSPHATASE FAMILY PROTEIN-RELATED"/>
    <property type="match status" value="1"/>
</dbReference>
<protein>
    <recommendedName>
        <fullName evidence="3">Histidine phosphatase family protein</fullName>
    </recommendedName>
</protein>
<feature type="region of interest" description="Disordered" evidence="1">
    <location>
        <begin position="9"/>
        <end position="28"/>
    </location>
</feature>
<dbReference type="AlphaFoldDB" id="A0A382U015"/>
<dbReference type="SUPFAM" id="SSF53254">
    <property type="entry name" value="Phosphoglycerate mutase-like"/>
    <property type="match status" value="1"/>
</dbReference>
<feature type="non-terminal residue" evidence="2">
    <location>
        <position position="179"/>
    </location>
</feature>
<dbReference type="Gene3D" id="3.40.50.1240">
    <property type="entry name" value="Phosphoglycerate mutase-like"/>
    <property type="match status" value="1"/>
</dbReference>
<dbReference type="InterPro" id="IPR029033">
    <property type="entry name" value="His_PPase_superfam"/>
</dbReference>
<dbReference type="CDD" id="cd07067">
    <property type="entry name" value="HP_PGM_like"/>
    <property type="match status" value="1"/>
</dbReference>